<keyword evidence="1 3" id="KW-0456">Lyase</keyword>
<dbReference type="GO" id="GO:0047437">
    <property type="term" value="F:4-oxalocrotonate decarboxylase activity"/>
    <property type="evidence" value="ECO:0007669"/>
    <property type="project" value="UniProtKB-EC"/>
</dbReference>
<evidence type="ECO:0000259" key="2">
    <source>
        <dbReference type="Pfam" id="PF01557"/>
    </source>
</evidence>
<evidence type="ECO:0000313" key="4">
    <source>
        <dbReference type="Proteomes" id="UP000589626"/>
    </source>
</evidence>
<dbReference type="PANTHER" id="PTHR30143">
    <property type="entry name" value="ACID HYDRATASE"/>
    <property type="match status" value="1"/>
</dbReference>
<dbReference type="Proteomes" id="UP000589626">
    <property type="component" value="Unassembled WGS sequence"/>
</dbReference>
<organism evidence="3 4">
    <name type="scientific">Nocardioides soli</name>
    <dbReference type="NCBI Taxonomy" id="1036020"/>
    <lineage>
        <taxon>Bacteria</taxon>
        <taxon>Bacillati</taxon>
        <taxon>Actinomycetota</taxon>
        <taxon>Actinomycetes</taxon>
        <taxon>Propionibacteriales</taxon>
        <taxon>Nocardioidaceae</taxon>
        <taxon>Nocardioides</taxon>
    </lineage>
</organism>
<dbReference type="EC" id="4.1.1.77" evidence="3"/>
<comment type="caution">
    <text evidence="3">The sequence shown here is derived from an EMBL/GenBank/DDBJ whole genome shotgun (WGS) entry which is preliminary data.</text>
</comment>
<dbReference type="PANTHER" id="PTHR30143:SF0">
    <property type="entry name" value="2-KETO-4-PENTENOATE HYDRATASE"/>
    <property type="match status" value="1"/>
</dbReference>
<dbReference type="RefSeq" id="WP_183592365.1">
    <property type="nucleotide sequence ID" value="NZ_JACHWR010000002.1"/>
</dbReference>
<dbReference type="GO" id="GO:0008684">
    <property type="term" value="F:2-oxopent-4-enoate hydratase activity"/>
    <property type="evidence" value="ECO:0007669"/>
    <property type="project" value="TreeGrafter"/>
</dbReference>
<accession>A0A7W4Z0K6</accession>
<name>A0A7W4Z0K6_9ACTN</name>
<dbReference type="InterPro" id="IPR036663">
    <property type="entry name" value="Fumarylacetoacetase_C_sf"/>
</dbReference>
<keyword evidence="4" id="KW-1185">Reference proteome</keyword>
<feature type="domain" description="Fumarylacetoacetase-like C-terminal" evidence="2">
    <location>
        <begin position="95"/>
        <end position="252"/>
    </location>
</feature>
<dbReference type="Gene3D" id="3.90.850.10">
    <property type="entry name" value="Fumarylacetoacetase-like, C-terminal domain"/>
    <property type="match status" value="1"/>
</dbReference>
<protein>
    <submittedName>
        <fullName evidence="3">2-oxo-3-hexenedioate decarboxylase</fullName>
        <ecNumber evidence="3">4.1.1.77</ecNumber>
    </submittedName>
</protein>
<dbReference type="AlphaFoldDB" id="A0A7W4Z0K6"/>
<evidence type="ECO:0000313" key="3">
    <source>
        <dbReference type="EMBL" id="MBB3042394.1"/>
    </source>
</evidence>
<sequence length="260" mass="27428">MEAHPDAEAAGRLTALLHGAAERAEAVRQPDHELSEDLAYAVQRGLLDSSLAAGDTQAGVKLGFTSRAKMEQMGIDSVIAGFLLASSRVPDGGELDRGRLIHPRVEPEIAFRIGRDIGRDESPDAVVAAVDAVAPALEVIDSRYRDFRFRLGDVIADNTSAARWVVGPWQEVPPELDARAVSLSFDDDEVAAGSTAAILGDPWEALRQLRGLTADHLALRAGYVVLAGAATEAVALPASGRVRVRVAGLGEASLVVGCRP</sequence>
<gene>
    <name evidence="3" type="ORF">FHU40_002212</name>
</gene>
<dbReference type="InterPro" id="IPR050772">
    <property type="entry name" value="Hydratase-Decarb/MhpD_sf"/>
</dbReference>
<dbReference type="InterPro" id="IPR011234">
    <property type="entry name" value="Fumarylacetoacetase-like_C"/>
</dbReference>
<dbReference type="EMBL" id="JACHWR010000002">
    <property type="protein sequence ID" value="MBB3042394.1"/>
    <property type="molecule type" value="Genomic_DNA"/>
</dbReference>
<dbReference type="Pfam" id="PF01557">
    <property type="entry name" value="FAA_hydrolase"/>
    <property type="match status" value="1"/>
</dbReference>
<dbReference type="SUPFAM" id="SSF56529">
    <property type="entry name" value="FAH"/>
    <property type="match status" value="1"/>
</dbReference>
<reference evidence="3 4" key="1">
    <citation type="submission" date="2020-08" db="EMBL/GenBank/DDBJ databases">
        <title>Sequencing the genomes of 1000 actinobacteria strains.</title>
        <authorList>
            <person name="Klenk H.-P."/>
        </authorList>
    </citation>
    <scope>NUCLEOTIDE SEQUENCE [LARGE SCALE GENOMIC DNA]</scope>
    <source>
        <strain evidence="3 4">DSM 105498</strain>
    </source>
</reference>
<proteinExistence type="predicted"/>
<dbReference type="GO" id="GO:0005737">
    <property type="term" value="C:cytoplasm"/>
    <property type="evidence" value="ECO:0007669"/>
    <property type="project" value="TreeGrafter"/>
</dbReference>
<evidence type="ECO:0000256" key="1">
    <source>
        <dbReference type="ARBA" id="ARBA00023239"/>
    </source>
</evidence>